<dbReference type="EMBL" id="MLHG01000105">
    <property type="protein sequence ID" value="OOF36538.1"/>
    <property type="molecule type" value="Genomic_DNA"/>
</dbReference>
<dbReference type="InterPro" id="IPR035093">
    <property type="entry name" value="RelE/ParE_toxin_dom_sf"/>
</dbReference>
<comment type="caution">
    <text evidence="2">The sequence shown here is derived from an EMBL/GenBank/DDBJ whole genome shotgun (WGS) entry which is preliminary data.</text>
</comment>
<reference evidence="2 3" key="1">
    <citation type="submission" date="2016-10" db="EMBL/GenBank/DDBJ databases">
        <title>Rodentibacter gen. nov. and new species.</title>
        <authorList>
            <person name="Christensen H."/>
        </authorList>
    </citation>
    <scope>NUCLEOTIDE SEQUENCE [LARGE SCALE GENOMIC DNA]</scope>
    <source>
        <strain evidence="2 3">Ppn418</strain>
    </source>
</reference>
<dbReference type="AlphaFoldDB" id="A0A1V3I8X7"/>
<dbReference type="Pfam" id="PF05016">
    <property type="entry name" value="ParE_toxin"/>
    <property type="match status" value="1"/>
</dbReference>
<sequence length="101" mass="11755">MHKSIIISPEALNDIEECVRQAIIYTGFEMTGIRLHEKIFDKIESIGFMPKAIGRPREDGSREAFIRGYRIVYEEKDNHILIVAVIHSSRLYPRPELEQMP</sequence>
<gene>
    <name evidence="2" type="ORF">BKK47_11580</name>
</gene>
<dbReference type="InterPro" id="IPR007712">
    <property type="entry name" value="RelE/ParE_toxin"/>
</dbReference>
<protein>
    <submittedName>
        <fullName evidence="2">Plasmid stabilization system protein</fullName>
    </submittedName>
</protein>
<dbReference type="Proteomes" id="UP000189426">
    <property type="component" value="Unassembled WGS sequence"/>
</dbReference>
<name>A0A1V3I8X7_9PAST</name>
<proteinExistence type="predicted"/>
<accession>A0A1V3I8X7</accession>
<evidence type="ECO:0000313" key="2">
    <source>
        <dbReference type="EMBL" id="OOF36538.1"/>
    </source>
</evidence>
<keyword evidence="1" id="KW-1277">Toxin-antitoxin system</keyword>
<dbReference type="Gene3D" id="3.30.2310.20">
    <property type="entry name" value="RelE-like"/>
    <property type="match status" value="1"/>
</dbReference>
<keyword evidence="3" id="KW-1185">Reference proteome</keyword>
<organism evidence="2 3">
    <name type="scientific">Rodentibacter mrazii</name>
    <dbReference type="NCBI Taxonomy" id="1908257"/>
    <lineage>
        <taxon>Bacteria</taxon>
        <taxon>Pseudomonadati</taxon>
        <taxon>Pseudomonadota</taxon>
        <taxon>Gammaproteobacteria</taxon>
        <taxon>Pasteurellales</taxon>
        <taxon>Pasteurellaceae</taxon>
        <taxon>Rodentibacter</taxon>
    </lineage>
</organism>
<dbReference type="SUPFAM" id="SSF143011">
    <property type="entry name" value="RelE-like"/>
    <property type="match status" value="1"/>
</dbReference>
<evidence type="ECO:0000313" key="3">
    <source>
        <dbReference type="Proteomes" id="UP000189426"/>
    </source>
</evidence>
<dbReference type="RefSeq" id="WP_077495007.1">
    <property type="nucleotide sequence ID" value="NZ_MLHG01000105.1"/>
</dbReference>
<evidence type="ECO:0000256" key="1">
    <source>
        <dbReference type="ARBA" id="ARBA00022649"/>
    </source>
</evidence>
<dbReference type="STRING" id="1908257.BKK47_11580"/>